<dbReference type="NCBIfam" id="TIGR03506">
    <property type="entry name" value="FlgEFG_subfam"/>
    <property type="match status" value="2"/>
</dbReference>
<comment type="similarity">
    <text evidence="2 5">Belongs to the flagella basal body rod proteins family.</text>
</comment>
<comment type="caution">
    <text evidence="9">The sequence shown here is derived from an EMBL/GenBank/DDBJ whole genome shotgun (WGS) entry which is preliminary data.</text>
</comment>
<reference evidence="10" key="1">
    <citation type="journal article" date="2019" name="Int. J. Syst. Evol. Microbiol.">
        <title>The Global Catalogue of Microorganisms (GCM) 10K type strain sequencing project: providing services to taxonomists for standard genome sequencing and annotation.</title>
        <authorList>
            <consortium name="The Broad Institute Genomics Platform"/>
            <consortium name="The Broad Institute Genome Sequencing Center for Infectious Disease"/>
            <person name="Wu L."/>
            <person name="Ma J."/>
        </authorList>
    </citation>
    <scope>NUCLEOTIDE SEQUENCE [LARGE SCALE GENOMIC DNA]</scope>
    <source>
        <strain evidence="10">KCTC 32239</strain>
    </source>
</reference>
<dbReference type="EMBL" id="BMYZ01000001">
    <property type="protein sequence ID" value="GGY72465.1"/>
    <property type="molecule type" value="Genomic_DNA"/>
</dbReference>
<evidence type="ECO:0000259" key="7">
    <source>
        <dbReference type="Pfam" id="PF07559"/>
    </source>
</evidence>
<dbReference type="SUPFAM" id="SSF117143">
    <property type="entry name" value="Flagellar hook protein flgE"/>
    <property type="match status" value="1"/>
</dbReference>
<dbReference type="Pfam" id="PF06429">
    <property type="entry name" value="Flg_bbr_C"/>
    <property type="match status" value="1"/>
</dbReference>
<dbReference type="InterPro" id="IPR020013">
    <property type="entry name" value="Flagellar_FlgE/F/G"/>
</dbReference>
<protein>
    <recommendedName>
        <fullName evidence="3 5">Flagellar hook protein FlgE</fullName>
    </recommendedName>
</protein>
<dbReference type="InterPro" id="IPR010930">
    <property type="entry name" value="Flg_bb/hook_C_dom"/>
</dbReference>
<dbReference type="InterPro" id="IPR037058">
    <property type="entry name" value="Falgellar_hook_FlgE_sf"/>
</dbReference>
<sequence length="816" mass="83159">MSFNTGLSGIRAANTDLSVTGNNIANAGTIGFKSSRAEFGDVYTSSLLGGGSNTAGSGVTTLTLRQAFGQGNLKFTQNAMDLSVNGAGFFVLNGNDGQLFSRAGAFGLDKDGNIVNSTGASLQGFAADADGNVGGILTKLKVDVSTQAPRQTTGVNAAYNVDANSKVLKTTGSSFVSDGSAIGVVKNSIKVATTQTYTLTPALPSTAGTLTTPLNFTTNPTAFRLTLTPPAPALATTVDITLNNGTATKLQEVADLINSANYTAATPANFVAVVNGANIEFREGSKGVPSTIAVGVIPPAVAMATPANALSAGLGGMALTTTGQPAVTNGYAAQNLVIQSPSGALVNFTSAAGASASEIASKLNDLAGISATATTHAKILKEDTATVATEFDNTNGNLILNGVRLTALTMSGLATQINSLTSTTLPGITATVNAAGDLEIESKVGSDLNFSFSDKDASGAAVAAGTVTVIGADGITPSVLTGTGVTPNGLTNAIVVGGDLKIVMESGYAVKSSSPVVGNLFAPLTSNSFTPVLINAFDPNDPKSYNHATSSTVYDSLGNAHVMRSYFVKEKYDANDATTVPNHWKMYVQIDGQNVGDPNPSLPSPDNTLPTMASYDIYYSADGTLNTALTDSMLISNWTPLGADGKPVGALAPLNVLQGGTTPVAEPPSSSNFVIDLTGSSQFGSAFSVENLDQNGYTTGRLAGLDVDSKGILFARFTNGEAQTLGQVALANFNNMEGLKPVGNSMWAQTFETGEAIIGAPGSSSLGNITSGALEESNVDLSEELVNLIIAQRNYQANAKTIETANATTQTIINLR</sequence>
<evidence type="ECO:0000259" key="8">
    <source>
        <dbReference type="Pfam" id="PF22692"/>
    </source>
</evidence>
<comment type="subcellular location">
    <subcellularLocation>
        <location evidence="1 5">Bacterial flagellum basal body</location>
    </subcellularLocation>
</comment>
<dbReference type="InterPro" id="IPR011491">
    <property type="entry name" value="FlgE_D2"/>
</dbReference>
<evidence type="ECO:0000256" key="2">
    <source>
        <dbReference type="ARBA" id="ARBA00009677"/>
    </source>
</evidence>
<evidence type="ECO:0000313" key="9">
    <source>
        <dbReference type="EMBL" id="GGY72465.1"/>
    </source>
</evidence>
<name>A0ABQ3B0G8_9GAMM</name>
<gene>
    <name evidence="9" type="ORF">GCM10011613_16800</name>
</gene>
<evidence type="ECO:0000256" key="1">
    <source>
        <dbReference type="ARBA" id="ARBA00004117"/>
    </source>
</evidence>
<dbReference type="RefSeq" id="WP_189417508.1">
    <property type="nucleotide sequence ID" value="NZ_BMYZ01000001.1"/>
</dbReference>
<feature type="domain" description="Flagellar hook protein FlgE D2" evidence="7">
    <location>
        <begin position="525"/>
        <end position="697"/>
    </location>
</feature>
<evidence type="ECO:0000313" key="10">
    <source>
        <dbReference type="Proteomes" id="UP000619761"/>
    </source>
</evidence>
<evidence type="ECO:0000256" key="4">
    <source>
        <dbReference type="ARBA" id="ARBA00023143"/>
    </source>
</evidence>
<accession>A0ABQ3B0G8</accession>
<dbReference type="PANTHER" id="PTHR30435">
    <property type="entry name" value="FLAGELLAR PROTEIN"/>
    <property type="match status" value="1"/>
</dbReference>
<keyword evidence="4 5" id="KW-0975">Bacterial flagellum</keyword>
<evidence type="ECO:0000256" key="5">
    <source>
        <dbReference type="RuleBase" id="RU362116"/>
    </source>
</evidence>
<proteinExistence type="inferred from homology"/>
<evidence type="ECO:0000259" key="6">
    <source>
        <dbReference type="Pfam" id="PF06429"/>
    </source>
</evidence>
<keyword evidence="10" id="KW-1185">Reference proteome</keyword>
<feature type="domain" description="Flagellar basal-body/hook protein C-terminal" evidence="6">
    <location>
        <begin position="771"/>
        <end position="815"/>
    </location>
</feature>
<organism evidence="9 10">
    <name type="scientific">Cellvibrio zantedeschiae</name>
    <dbReference type="NCBI Taxonomy" id="1237077"/>
    <lineage>
        <taxon>Bacteria</taxon>
        <taxon>Pseudomonadati</taxon>
        <taxon>Pseudomonadota</taxon>
        <taxon>Gammaproteobacteria</taxon>
        <taxon>Cellvibrionales</taxon>
        <taxon>Cellvibrionaceae</taxon>
        <taxon>Cellvibrio</taxon>
    </lineage>
</organism>
<dbReference type="PANTHER" id="PTHR30435:SF1">
    <property type="entry name" value="FLAGELLAR HOOK PROTEIN FLGE"/>
    <property type="match status" value="1"/>
</dbReference>
<dbReference type="InterPro" id="IPR053967">
    <property type="entry name" value="LlgE_F_G-like_D1"/>
</dbReference>
<evidence type="ECO:0000256" key="3">
    <source>
        <dbReference type="ARBA" id="ARBA00019015"/>
    </source>
</evidence>
<feature type="domain" description="Flagellar hook protein FlgE/F/G-like D1" evidence="8">
    <location>
        <begin position="84"/>
        <end position="139"/>
    </location>
</feature>
<dbReference type="InterPro" id="IPR037925">
    <property type="entry name" value="FlgE/F/G-like"/>
</dbReference>
<comment type="function">
    <text evidence="5">A flexible structure which links the flagellar filament to the drive apparatus in the basal body.</text>
</comment>
<dbReference type="Proteomes" id="UP000619761">
    <property type="component" value="Unassembled WGS sequence"/>
</dbReference>
<dbReference type="Gene3D" id="2.60.98.20">
    <property type="entry name" value="Flagellar hook protein FlgE"/>
    <property type="match status" value="1"/>
</dbReference>
<dbReference type="Pfam" id="PF22692">
    <property type="entry name" value="LlgE_F_G_D1"/>
    <property type="match status" value="1"/>
</dbReference>
<dbReference type="Pfam" id="PF07559">
    <property type="entry name" value="FlgE_D2"/>
    <property type="match status" value="1"/>
</dbReference>